<protein>
    <submittedName>
        <fullName evidence="2">Phosphonate degradation associated HDIG domain protein</fullName>
    </submittedName>
</protein>
<dbReference type="Proteomes" id="UP000557392">
    <property type="component" value="Unassembled WGS sequence"/>
</dbReference>
<dbReference type="Gene3D" id="1.10.3210.10">
    <property type="entry name" value="Hypothetical protein af1432"/>
    <property type="match status" value="1"/>
</dbReference>
<dbReference type="EMBL" id="JACIEH010000002">
    <property type="protein sequence ID" value="MBB4098655.1"/>
    <property type="molecule type" value="Genomic_DNA"/>
</dbReference>
<keyword evidence="3" id="KW-1185">Reference proteome</keyword>
<dbReference type="InterPro" id="IPR003607">
    <property type="entry name" value="HD/PDEase_dom"/>
</dbReference>
<sequence>MIPNVIDRIFDLFERFGSLYYGEDATQLQHALQVAELARRNRCSDALIAAALLHDIGQFMDDAGNAAETLGIDARHEISGAAFLSPWFPPEVTEPVKLHVAAKRYLCAIDPAYLEGLSQASAISLALQGGPMSPEEVRAFEAEPHYGDAVTLRRFDDMGKNPNWRVPDLSSYRPLLEKLLLAPVHNS</sequence>
<dbReference type="InterPro" id="IPR052567">
    <property type="entry name" value="OP_Dioxygenase"/>
</dbReference>
<dbReference type="RefSeq" id="WP_183997623.1">
    <property type="nucleotide sequence ID" value="NZ_JACIEH010000002.1"/>
</dbReference>
<proteinExistence type="predicted"/>
<dbReference type="PANTHER" id="PTHR40202">
    <property type="match status" value="1"/>
</dbReference>
<dbReference type="Pfam" id="PF01966">
    <property type="entry name" value="HD"/>
    <property type="match status" value="1"/>
</dbReference>
<dbReference type="NCBIfam" id="TIGR03276">
    <property type="entry name" value="Phn-HD"/>
    <property type="match status" value="1"/>
</dbReference>
<organism evidence="2 3">
    <name type="scientific">Sphingomonas kyeonggiensis</name>
    <dbReference type="NCBI Taxonomy" id="1268553"/>
    <lineage>
        <taxon>Bacteria</taxon>
        <taxon>Pseudomonadati</taxon>
        <taxon>Pseudomonadota</taxon>
        <taxon>Alphaproteobacteria</taxon>
        <taxon>Sphingomonadales</taxon>
        <taxon>Sphingomonadaceae</taxon>
        <taxon>Sphingomonas</taxon>
    </lineage>
</organism>
<feature type="domain" description="HD/PDEase" evidence="1">
    <location>
        <begin position="23"/>
        <end position="135"/>
    </location>
</feature>
<dbReference type="PANTHER" id="PTHR40202:SF1">
    <property type="entry name" value="HD DOMAIN-CONTAINING PROTEIN"/>
    <property type="match status" value="1"/>
</dbReference>
<accession>A0A7W6JSF7</accession>
<evidence type="ECO:0000259" key="1">
    <source>
        <dbReference type="SMART" id="SM00471"/>
    </source>
</evidence>
<dbReference type="InterPro" id="IPR006674">
    <property type="entry name" value="HD_domain"/>
</dbReference>
<dbReference type="CDD" id="cd00077">
    <property type="entry name" value="HDc"/>
    <property type="match status" value="1"/>
</dbReference>
<gene>
    <name evidence="2" type="ORF">GGR46_002219</name>
</gene>
<dbReference type="InterPro" id="IPR017670">
    <property type="entry name" value="Phosphonate_degrad-assoc"/>
</dbReference>
<dbReference type="AlphaFoldDB" id="A0A7W6JSF7"/>
<reference evidence="2 3" key="1">
    <citation type="submission" date="2020-08" db="EMBL/GenBank/DDBJ databases">
        <title>Genomic Encyclopedia of Type Strains, Phase IV (KMG-IV): sequencing the most valuable type-strain genomes for metagenomic binning, comparative biology and taxonomic classification.</title>
        <authorList>
            <person name="Goeker M."/>
        </authorList>
    </citation>
    <scope>NUCLEOTIDE SEQUENCE [LARGE SCALE GENOMIC DNA]</scope>
    <source>
        <strain evidence="2 3">DSM 101806</strain>
    </source>
</reference>
<evidence type="ECO:0000313" key="2">
    <source>
        <dbReference type="EMBL" id="MBB4098655.1"/>
    </source>
</evidence>
<dbReference type="SMART" id="SM00471">
    <property type="entry name" value="HDc"/>
    <property type="match status" value="1"/>
</dbReference>
<evidence type="ECO:0000313" key="3">
    <source>
        <dbReference type="Proteomes" id="UP000557392"/>
    </source>
</evidence>
<name>A0A7W6JSF7_9SPHN</name>
<comment type="caution">
    <text evidence="2">The sequence shown here is derived from an EMBL/GenBank/DDBJ whole genome shotgun (WGS) entry which is preliminary data.</text>
</comment>
<dbReference type="SUPFAM" id="SSF109604">
    <property type="entry name" value="HD-domain/PDEase-like"/>
    <property type="match status" value="1"/>
</dbReference>